<evidence type="ECO:0000313" key="2">
    <source>
        <dbReference type="EMBL" id="QAS54228.1"/>
    </source>
</evidence>
<dbReference type="InterPro" id="IPR014245">
    <property type="entry name" value="Spore_III_AF"/>
</dbReference>
<dbReference type="NCBIfam" id="TIGR02896">
    <property type="entry name" value="spore_III_AF"/>
    <property type="match status" value="1"/>
</dbReference>
<name>A0A410MHR5_9BACI</name>
<dbReference type="RefSeq" id="WP_128526494.1">
    <property type="nucleotide sequence ID" value="NZ_CP026118.1"/>
</dbReference>
<accession>A0A410MHR5</accession>
<dbReference type="EMBL" id="CP026118">
    <property type="protein sequence ID" value="QAS54228.1"/>
    <property type="molecule type" value="Genomic_DNA"/>
</dbReference>
<dbReference type="AlphaFoldDB" id="A0A410MHR5"/>
<gene>
    <name evidence="2" type="primary">spoIIIAF</name>
    <name evidence="2" type="ORF">HLI_19430</name>
</gene>
<dbReference type="OrthoDB" id="2375554at2"/>
<protein>
    <submittedName>
        <fullName evidence="2">Stage III sporulation protein AF</fullName>
    </submittedName>
</protein>
<organism evidence="2 3">
    <name type="scientific">Halobacillus litoralis</name>
    <dbReference type="NCBI Taxonomy" id="45668"/>
    <lineage>
        <taxon>Bacteria</taxon>
        <taxon>Bacillati</taxon>
        <taxon>Bacillota</taxon>
        <taxon>Bacilli</taxon>
        <taxon>Bacillales</taxon>
        <taxon>Bacillaceae</taxon>
        <taxon>Halobacillus</taxon>
    </lineage>
</organism>
<dbReference type="KEGG" id="hli:HLI_19430"/>
<feature type="transmembrane region" description="Helical" evidence="1">
    <location>
        <begin position="7"/>
        <end position="27"/>
    </location>
</feature>
<evidence type="ECO:0000256" key="1">
    <source>
        <dbReference type="SAM" id="Phobius"/>
    </source>
</evidence>
<keyword evidence="1" id="KW-1133">Transmembrane helix</keyword>
<reference evidence="2 3" key="1">
    <citation type="submission" date="2018-01" db="EMBL/GenBank/DDBJ databases">
        <title>The whole genome sequencing and assembly of Halobacillus litoralis ERB031 strain.</title>
        <authorList>
            <person name="Lee S.-J."/>
            <person name="Park M.-K."/>
            <person name="Kim J.-Y."/>
            <person name="Lee Y.-J."/>
            <person name="Yi H."/>
            <person name="Bahn Y.-S."/>
            <person name="Kim J.F."/>
            <person name="Lee D.-W."/>
        </authorList>
    </citation>
    <scope>NUCLEOTIDE SEQUENCE [LARGE SCALE GENOMIC DNA]</scope>
    <source>
        <strain evidence="2 3">ERB 031</strain>
    </source>
</reference>
<evidence type="ECO:0000313" key="3">
    <source>
        <dbReference type="Proteomes" id="UP000287756"/>
    </source>
</evidence>
<keyword evidence="1" id="KW-0472">Membrane</keyword>
<sequence length="200" mass="23126">MQLFIEWITKIVLFLILAMMADALLPSGVMKKYARLVMSILLLLIFLGPLLQLLKIEPERLIQQADDTMQEQWNTELLDENIESKKNEILEGQDAYKLEQVTQSLAAEIEEPLKEEQNLALMNVEMSFLQEPYSMETLDKLTLTVSRDNQPHTVEEVDITVMEDTSPEEGGDDPKVQKWVADFLNLDKEQIDIRWEEEDG</sequence>
<proteinExistence type="predicted"/>
<dbReference type="Pfam" id="PF09581">
    <property type="entry name" value="Spore_III_AF"/>
    <property type="match status" value="1"/>
</dbReference>
<feature type="transmembrane region" description="Helical" evidence="1">
    <location>
        <begin position="33"/>
        <end position="54"/>
    </location>
</feature>
<keyword evidence="1" id="KW-0812">Transmembrane</keyword>
<dbReference type="Proteomes" id="UP000287756">
    <property type="component" value="Chromosome"/>
</dbReference>